<dbReference type="GO" id="GO:0005886">
    <property type="term" value="C:plasma membrane"/>
    <property type="evidence" value="ECO:0007669"/>
    <property type="project" value="UniProtKB-SubCell"/>
</dbReference>
<feature type="transmembrane region" description="Helical" evidence="8">
    <location>
        <begin position="143"/>
        <end position="166"/>
    </location>
</feature>
<keyword evidence="4" id="KW-1003">Cell membrane</keyword>
<dbReference type="GO" id="GO:0032217">
    <property type="term" value="F:riboflavin transmembrane transporter activity"/>
    <property type="evidence" value="ECO:0007669"/>
    <property type="project" value="InterPro"/>
</dbReference>
<keyword evidence="6 8" id="KW-1133">Transmembrane helix</keyword>
<organism evidence="9">
    <name type="scientific">marine sediment metagenome</name>
    <dbReference type="NCBI Taxonomy" id="412755"/>
    <lineage>
        <taxon>unclassified sequences</taxon>
        <taxon>metagenomes</taxon>
        <taxon>ecological metagenomes</taxon>
    </lineage>
</organism>
<comment type="similarity">
    <text evidence="2">Belongs to the prokaryotic riboflavin transporter (P-RFT) (TC 2.A.87) family.</text>
</comment>
<evidence type="ECO:0000256" key="1">
    <source>
        <dbReference type="ARBA" id="ARBA00004651"/>
    </source>
</evidence>
<comment type="caution">
    <text evidence="9">The sequence shown here is derived from an EMBL/GenBank/DDBJ whole genome shotgun (WGS) entry which is preliminary data.</text>
</comment>
<keyword evidence="7 8" id="KW-0472">Membrane</keyword>
<feature type="transmembrane region" description="Helical" evidence="8">
    <location>
        <begin position="79"/>
        <end position="98"/>
    </location>
</feature>
<keyword evidence="3" id="KW-0813">Transport</keyword>
<name>X1L090_9ZZZZ</name>
<evidence type="ECO:0000256" key="2">
    <source>
        <dbReference type="ARBA" id="ARBA00005540"/>
    </source>
</evidence>
<dbReference type="Pfam" id="PF12822">
    <property type="entry name" value="ECF_trnsprt"/>
    <property type="match status" value="1"/>
</dbReference>
<dbReference type="EMBL" id="BARV01006426">
    <property type="protein sequence ID" value="GAI12742.1"/>
    <property type="molecule type" value="Genomic_DNA"/>
</dbReference>
<evidence type="ECO:0000256" key="7">
    <source>
        <dbReference type="ARBA" id="ARBA00023136"/>
    </source>
</evidence>
<dbReference type="PANTHER" id="PTHR38438">
    <property type="entry name" value="RIBOFLAVIN TRANSPORTER RIBU"/>
    <property type="match status" value="1"/>
</dbReference>
<evidence type="ECO:0000313" key="9">
    <source>
        <dbReference type="EMBL" id="GAI12742.1"/>
    </source>
</evidence>
<evidence type="ECO:0008006" key="10">
    <source>
        <dbReference type="Google" id="ProtNLM"/>
    </source>
</evidence>
<dbReference type="Gene3D" id="1.10.1760.20">
    <property type="match status" value="1"/>
</dbReference>
<evidence type="ECO:0000256" key="6">
    <source>
        <dbReference type="ARBA" id="ARBA00022989"/>
    </source>
</evidence>
<feature type="transmembrane region" description="Helical" evidence="8">
    <location>
        <begin position="7"/>
        <end position="25"/>
    </location>
</feature>
<comment type="subcellular location">
    <subcellularLocation>
        <location evidence="1">Cell membrane</location>
        <topology evidence="1">Multi-pass membrane protein</topology>
    </subcellularLocation>
</comment>
<evidence type="ECO:0000256" key="8">
    <source>
        <dbReference type="SAM" id="Phobius"/>
    </source>
</evidence>
<accession>X1L090</accession>
<sequence>MKSKRITSIGLLVALSIVAGYFIHFPILPQAPFLLYDPGSVFLLIGSFKLGPKIGVLMSLITAMLFALITGQGGPYGALMNFLATGTFVFVSSQIYFLHHDKKGAILGLTLGTLAMTLIMVPANLIITPLYLGVEREIVVKMLIPAIIPFNLLKGIISGFITFILYKRLYQIDYAARIFAPGHQPSILQHFSYKLSSPFFRIAYRVLRIALRKEARVKPYLV</sequence>
<feature type="transmembrane region" description="Helical" evidence="8">
    <location>
        <begin position="105"/>
        <end position="131"/>
    </location>
</feature>
<dbReference type="AlphaFoldDB" id="X1L090"/>
<gene>
    <name evidence="9" type="ORF">S06H3_13169</name>
</gene>
<evidence type="ECO:0000256" key="5">
    <source>
        <dbReference type="ARBA" id="ARBA00022692"/>
    </source>
</evidence>
<dbReference type="InterPro" id="IPR025720">
    <property type="entry name" value="RibU"/>
</dbReference>
<dbReference type="InterPro" id="IPR024529">
    <property type="entry name" value="ECF_trnsprt_substrate-spec"/>
</dbReference>
<protein>
    <recommendedName>
        <fullName evidence="10">Riboflavin transporter</fullName>
    </recommendedName>
</protein>
<evidence type="ECO:0000256" key="3">
    <source>
        <dbReference type="ARBA" id="ARBA00022448"/>
    </source>
</evidence>
<feature type="non-terminal residue" evidence="9">
    <location>
        <position position="222"/>
    </location>
</feature>
<proteinExistence type="inferred from homology"/>
<reference evidence="9" key="1">
    <citation type="journal article" date="2014" name="Front. Microbiol.">
        <title>High frequency of phylogenetically diverse reductive dehalogenase-homologous genes in deep subseafloor sedimentary metagenomes.</title>
        <authorList>
            <person name="Kawai M."/>
            <person name="Futagami T."/>
            <person name="Toyoda A."/>
            <person name="Takaki Y."/>
            <person name="Nishi S."/>
            <person name="Hori S."/>
            <person name="Arai W."/>
            <person name="Tsubouchi T."/>
            <person name="Morono Y."/>
            <person name="Uchiyama I."/>
            <person name="Ito T."/>
            <person name="Fujiyama A."/>
            <person name="Inagaki F."/>
            <person name="Takami H."/>
        </authorList>
    </citation>
    <scope>NUCLEOTIDE SEQUENCE</scope>
    <source>
        <strain evidence="9">Expedition CK06-06</strain>
    </source>
</reference>
<evidence type="ECO:0000256" key="4">
    <source>
        <dbReference type="ARBA" id="ARBA00022475"/>
    </source>
</evidence>
<keyword evidence="5 8" id="KW-0812">Transmembrane</keyword>
<dbReference type="PANTHER" id="PTHR38438:SF1">
    <property type="entry name" value="RIBOFLAVIN TRANSPORTER RIBU"/>
    <property type="match status" value="1"/>
</dbReference>